<dbReference type="InterPro" id="IPR003660">
    <property type="entry name" value="HAMP_dom"/>
</dbReference>
<dbReference type="Pfam" id="PF13188">
    <property type="entry name" value="PAS_8"/>
    <property type="match status" value="1"/>
</dbReference>
<dbReference type="PROSITE" id="PS50112">
    <property type="entry name" value="PAS"/>
    <property type="match status" value="1"/>
</dbReference>
<dbReference type="SUPFAM" id="SSF55874">
    <property type="entry name" value="ATPase domain of HSP90 chaperone/DNA topoisomerase II/histidine kinase"/>
    <property type="match status" value="1"/>
</dbReference>
<keyword evidence="14" id="KW-1185">Reference proteome</keyword>
<comment type="subcellular location">
    <subcellularLocation>
        <location evidence="2">Membrane</location>
    </subcellularLocation>
</comment>
<dbReference type="SMART" id="SM00387">
    <property type="entry name" value="HATPase_c"/>
    <property type="match status" value="1"/>
</dbReference>
<evidence type="ECO:0000256" key="3">
    <source>
        <dbReference type="ARBA" id="ARBA00012438"/>
    </source>
</evidence>
<dbReference type="Gene3D" id="6.10.340.10">
    <property type="match status" value="1"/>
</dbReference>
<dbReference type="NCBIfam" id="TIGR00229">
    <property type="entry name" value="sensory_box"/>
    <property type="match status" value="1"/>
</dbReference>
<dbReference type="Pfam" id="PF02518">
    <property type="entry name" value="HATPase_c"/>
    <property type="match status" value="1"/>
</dbReference>
<dbReference type="SUPFAM" id="SSF158472">
    <property type="entry name" value="HAMP domain-like"/>
    <property type="match status" value="1"/>
</dbReference>
<dbReference type="SMART" id="SM00304">
    <property type="entry name" value="HAMP"/>
    <property type="match status" value="1"/>
</dbReference>
<dbReference type="CDD" id="cd06225">
    <property type="entry name" value="HAMP"/>
    <property type="match status" value="1"/>
</dbReference>
<dbReference type="CDD" id="cd00082">
    <property type="entry name" value="HisKA"/>
    <property type="match status" value="1"/>
</dbReference>
<comment type="catalytic activity">
    <reaction evidence="1">
        <text>ATP + protein L-histidine = ADP + protein N-phospho-L-histidine.</text>
        <dbReference type="EC" id="2.7.13.3"/>
    </reaction>
</comment>
<dbReference type="SUPFAM" id="SSF55785">
    <property type="entry name" value="PYP-like sensor domain (PAS domain)"/>
    <property type="match status" value="1"/>
</dbReference>
<dbReference type="InterPro" id="IPR005467">
    <property type="entry name" value="His_kinase_dom"/>
</dbReference>
<dbReference type="PROSITE" id="PS50885">
    <property type="entry name" value="HAMP"/>
    <property type="match status" value="1"/>
</dbReference>
<evidence type="ECO:0000256" key="6">
    <source>
        <dbReference type="ARBA" id="ARBA00022777"/>
    </source>
</evidence>
<dbReference type="SMART" id="SM00091">
    <property type="entry name" value="PAS"/>
    <property type="match status" value="1"/>
</dbReference>
<organism evidence="13 14">
    <name type="scientific">Clostridium zeae</name>
    <dbReference type="NCBI Taxonomy" id="2759022"/>
    <lineage>
        <taxon>Bacteria</taxon>
        <taxon>Bacillati</taxon>
        <taxon>Bacillota</taxon>
        <taxon>Clostridia</taxon>
        <taxon>Eubacteriales</taxon>
        <taxon>Clostridiaceae</taxon>
        <taxon>Clostridium</taxon>
    </lineage>
</organism>
<reference evidence="13 14" key="1">
    <citation type="journal article" date="2021" name="Int. J. Syst. Evol. Microbiol.">
        <title>Clostridium zeae sp. nov., isolated from corn silage.</title>
        <authorList>
            <person name="Kobayashi H."/>
            <person name="Tanizawa Y."/>
            <person name="Yagura M."/>
            <person name="Sakamoto M."/>
            <person name="Ohkuma M."/>
            <person name="Tohno M."/>
        </authorList>
    </citation>
    <scope>NUCLEOTIDE SEQUENCE [LARGE SCALE GENOMIC DNA]</scope>
    <source>
        <strain evidence="13 14">CSC2</strain>
    </source>
</reference>
<protein>
    <recommendedName>
        <fullName evidence="3">histidine kinase</fullName>
        <ecNumber evidence="3">2.7.13.3</ecNumber>
    </recommendedName>
</protein>
<keyword evidence="9" id="KW-0812">Transmembrane</keyword>
<dbReference type="Gene3D" id="3.30.565.10">
    <property type="entry name" value="Histidine kinase-like ATPase, C-terminal domain"/>
    <property type="match status" value="1"/>
</dbReference>
<sequence>MKKKIMFSVIITIIFSLVVVTSSFIAISNYQYLENSKANLKHYNDLLATLILANEPDKIAKLNQVKTLDREIRFTYISKTGVVEFDTDKRLEDLDNHLTRVEIAQAIKSGEGSSVRFSKSLNKNLVYYATKLQDGSIVRTSIPLDNVKIFQDTNIKYYLITLVFVLVLSVVLSLKLTRFIVDPVKELEIITARIARGELDGRVRVSSVDELGSLGMTFNEMADKLEVTMDELIDKQNRLEAILKSMDSGVIAVDRSHKVIMINPYAEKIFGIDKDIIGETLMDHIRDFELDNVFETSDAYKEIKIIWPEERELRVRTAEIINDGDHIGTVAVVQDITDIKKLENMRSQFVANVSHELKTPLTSIKGFAETLKYVEDEENRQKFLNIINEEAERLTRLINDILSLSNIEQNIECAKINFSGDRIIEDVYTLMKIEAEKKKIKLSADLNNTLSLVGDPDKFKQMMINLIDNAVKYSEEGDSVLITSSNKNGIITYTVEDTGIGIPKKDVARVFERFYRVDKARSRAKGGTGLGLAIVKHIVKTFNGNIDVESQLGVGTKFIIKIKGAKK</sequence>
<evidence type="ECO:0000256" key="7">
    <source>
        <dbReference type="ARBA" id="ARBA00023012"/>
    </source>
</evidence>
<accession>A0ABQ1E9I3</accession>
<dbReference type="InterPro" id="IPR036097">
    <property type="entry name" value="HisK_dim/P_sf"/>
</dbReference>
<dbReference type="InterPro" id="IPR035965">
    <property type="entry name" value="PAS-like_dom_sf"/>
</dbReference>
<dbReference type="CDD" id="cd00075">
    <property type="entry name" value="HATPase"/>
    <property type="match status" value="1"/>
</dbReference>
<dbReference type="InterPro" id="IPR004358">
    <property type="entry name" value="Sig_transdc_His_kin-like_C"/>
</dbReference>
<name>A0ABQ1E9I3_9CLOT</name>
<dbReference type="PANTHER" id="PTHR45453:SF1">
    <property type="entry name" value="PHOSPHATE REGULON SENSOR PROTEIN PHOR"/>
    <property type="match status" value="1"/>
</dbReference>
<dbReference type="PROSITE" id="PS50109">
    <property type="entry name" value="HIS_KIN"/>
    <property type="match status" value="1"/>
</dbReference>
<feature type="domain" description="Histidine kinase" evidence="10">
    <location>
        <begin position="352"/>
        <end position="566"/>
    </location>
</feature>
<evidence type="ECO:0000313" key="14">
    <source>
        <dbReference type="Proteomes" id="UP000663802"/>
    </source>
</evidence>
<dbReference type="RefSeq" id="WP_206869764.1">
    <property type="nucleotide sequence ID" value="NZ_BMBA01000002.1"/>
</dbReference>
<evidence type="ECO:0000256" key="1">
    <source>
        <dbReference type="ARBA" id="ARBA00000085"/>
    </source>
</evidence>
<comment type="caution">
    <text evidence="13">The sequence shown here is derived from an EMBL/GenBank/DDBJ whole genome shotgun (WGS) entry which is preliminary data.</text>
</comment>
<dbReference type="SUPFAM" id="SSF47384">
    <property type="entry name" value="Homodimeric domain of signal transducing histidine kinase"/>
    <property type="match status" value="1"/>
</dbReference>
<gene>
    <name evidence="13" type="ORF">CSC2_19590</name>
</gene>
<evidence type="ECO:0000259" key="10">
    <source>
        <dbReference type="PROSITE" id="PS50109"/>
    </source>
</evidence>
<dbReference type="InterPro" id="IPR000014">
    <property type="entry name" value="PAS"/>
</dbReference>
<dbReference type="PRINTS" id="PR00344">
    <property type="entry name" value="BCTRLSENSOR"/>
</dbReference>
<dbReference type="Pfam" id="PF00512">
    <property type="entry name" value="HisKA"/>
    <property type="match status" value="1"/>
</dbReference>
<dbReference type="InterPro" id="IPR003661">
    <property type="entry name" value="HisK_dim/P_dom"/>
</dbReference>
<dbReference type="EMBL" id="BMBA01000002">
    <property type="protein sequence ID" value="GFZ31433.1"/>
    <property type="molecule type" value="Genomic_DNA"/>
</dbReference>
<feature type="domain" description="HAMP" evidence="12">
    <location>
        <begin position="178"/>
        <end position="230"/>
    </location>
</feature>
<dbReference type="SMART" id="SM00388">
    <property type="entry name" value="HisKA"/>
    <property type="match status" value="1"/>
</dbReference>
<dbReference type="InterPro" id="IPR050351">
    <property type="entry name" value="BphY/WalK/GraS-like"/>
</dbReference>
<dbReference type="InterPro" id="IPR003594">
    <property type="entry name" value="HATPase_dom"/>
</dbReference>
<dbReference type="Pfam" id="PF00672">
    <property type="entry name" value="HAMP"/>
    <property type="match status" value="1"/>
</dbReference>
<evidence type="ECO:0000256" key="9">
    <source>
        <dbReference type="SAM" id="Phobius"/>
    </source>
</evidence>
<dbReference type="GO" id="GO:0016301">
    <property type="term" value="F:kinase activity"/>
    <property type="evidence" value="ECO:0007669"/>
    <property type="project" value="UniProtKB-KW"/>
</dbReference>
<proteinExistence type="predicted"/>
<keyword evidence="8 9" id="KW-0472">Membrane</keyword>
<dbReference type="EC" id="2.7.13.3" evidence="3"/>
<keyword evidence="4" id="KW-0597">Phosphoprotein</keyword>
<evidence type="ECO:0000256" key="5">
    <source>
        <dbReference type="ARBA" id="ARBA00022679"/>
    </source>
</evidence>
<dbReference type="NCBIfam" id="NF046044">
    <property type="entry name" value="PnpS"/>
    <property type="match status" value="1"/>
</dbReference>
<dbReference type="Gene3D" id="1.10.287.130">
    <property type="match status" value="1"/>
</dbReference>
<dbReference type="Proteomes" id="UP000663802">
    <property type="component" value="Unassembled WGS sequence"/>
</dbReference>
<evidence type="ECO:0000256" key="4">
    <source>
        <dbReference type="ARBA" id="ARBA00022553"/>
    </source>
</evidence>
<feature type="transmembrane region" description="Helical" evidence="9">
    <location>
        <begin position="6"/>
        <end position="27"/>
    </location>
</feature>
<evidence type="ECO:0000256" key="2">
    <source>
        <dbReference type="ARBA" id="ARBA00004370"/>
    </source>
</evidence>
<keyword evidence="7" id="KW-0902">Two-component regulatory system</keyword>
<feature type="domain" description="PAS" evidence="11">
    <location>
        <begin position="235"/>
        <end position="275"/>
    </location>
</feature>
<evidence type="ECO:0000313" key="13">
    <source>
        <dbReference type="EMBL" id="GFZ31433.1"/>
    </source>
</evidence>
<dbReference type="PANTHER" id="PTHR45453">
    <property type="entry name" value="PHOSPHATE REGULON SENSOR PROTEIN PHOR"/>
    <property type="match status" value="1"/>
</dbReference>
<feature type="transmembrane region" description="Helical" evidence="9">
    <location>
        <begin position="157"/>
        <end position="176"/>
    </location>
</feature>
<keyword evidence="9" id="KW-1133">Transmembrane helix</keyword>
<evidence type="ECO:0000259" key="12">
    <source>
        <dbReference type="PROSITE" id="PS50885"/>
    </source>
</evidence>
<keyword evidence="5" id="KW-0808">Transferase</keyword>
<keyword evidence="6 13" id="KW-0418">Kinase</keyword>
<dbReference type="InterPro" id="IPR036890">
    <property type="entry name" value="HATPase_C_sf"/>
</dbReference>
<evidence type="ECO:0000259" key="11">
    <source>
        <dbReference type="PROSITE" id="PS50112"/>
    </source>
</evidence>
<evidence type="ECO:0000256" key="8">
    <source>
        <dbReference type="ARBA" id="ARBA00023136"/>
    </source>
</evidence>
<dbReference type="CDD" id="cd00130">
    <property type="entry name" value="PAS"/>
    <property type="match status" value="1"/>
</dbReference>
<dbReference type="Gene3D" id="3.30.450.20">
    <property type="entry name" value="PAS domain"/>
    <property type="match status" value="1"/>
</dbReference>